<dbReference type="Gene3D" id="3.40.630.30">
    <property type="match status" value="1"/>
</dbReference>
<dbReference type="Proteomes" id="UP000554284">
    <property type="component" value="Unassembled WGS sequence"/>
</dbReference>
<organism evidence="3 4">
    <name type="scientific">Corynebacterium mucifaciens</name>
    <dbReference type="NCBI Taxonomy" id="57171"/>
    <lineage>
        <taxon>Bacteria</taxon>
        <taxon>Bacillati</taxon>
        <taxon>Actinomycetota</taxon>
        <taxon>Actinomycetes</taxon>
        <taxon>Mycobacteriales</taxon>
        <taxon>Corynebacteriaceae</taxon>
        <taxon>Corynebacterium</taxon>
    </lineage>
</organism>
<dbReference type="Proteomes" id="UP001549139">
    <property type="component" value="Unassembled WGS sequence"/>
</dbReference>
<dbReference type="SUPFAM" id="SSF55729">
    <property type="entry name" value="Acyl-CoA N-acyltransferases (Nat)"/>
    <property type="match status" value="1"/>
</dbReference>
<keyword evidence="3" id="KW-0808">Transferase</keyword>
<dbReference type="GO" id="GO:0016747">
    <property type="term" value="F:acyltransferase activity, transferring groups other than amino-acyl groups"/>
    <property type="evidence" value="ECO:0007669"/>
    <property type="project" value="InterPro"/>
</dbReference>
<dbReference type="AlphaFoldDB" id="A0A7X6LR49"/>
<evidence type="ECO:0000313" key="5">
    <source>
        <dbReference type="Proteomes" id="UP001549139"/>
    </source>
</evidence>
<sequence length="200" mass="22156">MTATIQRLTPAEFIMLAPALVDIYIEAMGYAPSMRPQRIQVWKGEVRSPGFTALVAVDGDVVVGVAYGFLGTRERWWDQQLVRAMKAKGELSALDRDMLHNYFEVAEVHVAPSRQSEGIGAQLLAALLREVTARWALLSTPEVAGEANNAFGLYRKFGFTDVARNFFYEGDGRPFAILALDLHNTLGRVTDVSDNGHKEL</sequence>
<dbReference type="Pfam" id="PF13508">
    <property type="entry name" value="Acetyltransf_7"/>
    <property type="match status" value="1"/>
</dbReference>
<reference evidence="3 4" key="1">
    <citation type="submission" date="2020-04" db="EMBL/GenBank/DDBJ databases">
        <title>MicrobeNet Type strains.</title>
        <authorList>
            <person name="Nicholson A.C."/>
        </authorList>
    </citation>
    <scope>NUCLEOTIDE SEQUENCE [LARGE SCALE GENOMIC DNA]</scope>
    <source>
        <strain evidence="3 4">ATCC 700355</strain>
    </source>
</reference>
<dbReference type="InterPro" id="IPR016181">
    <property type="entry name" value="Acyl_CoA_acyltransferase"/>
</dbReference>
<keyword evidence="5" id="KW-1185">Reference proteome</keyword>
<dbReference type="RefSeq" id="WP_168684532.1">
    <property type="nucleotide sequence ID" value="NZ_JAAXPF010000004.1"/>
</dbReference>
<evidence type="ECO:0000313" key="3">
    <source>
        <dbReference type="EMBL" id="NKY68779.1"/>
    </source>
</evidence>
<comment type="caution">
    <text evidence="3">The sequence shown here is derived from an EMBL/GenBank/DDBJ whole genome shotgun (WGS) entry which is preliminary data.</text>
</comment>
<evidence type="ECO:0000313" key="4">
    <source>
        <dbReference type="Proteomes" id="UP000554284"/>
    </source>
</evidence>
<dbReference type="PROSITE" id="PS51186">
    <property type="entry name" value="GNAT"/>
    <property type="match status" value="1"/>
</dbReference>
<reference evidence="2 5" key="2">
    <citation type="submission" date="2024-06" db="EMBL/GenBank/DDBJ databases">
        <title>Sequencing the genomes of 1000 actinobacteria strains.</title>
        <authorList>
            <person name="Klenk H.-P."/>
        </authorList>
    </citation>
    <scope>NUCLEOTIDE SEQUENCE [LARGE SCALE GENOMIC DNA]</scope>
    <source>
        <strain evidence="2 5">DSM 44265</strain>
    </source>
</reference>
<dbReference type="InterPro" id="IPR000182">
    <property type="entry name" value="GNAT_dom"/>
</dbReference>
<proteinExistence type="predicted"/>
<accession>A0A7X6LR49</accession>
<evidence type="ECO:0000259" key="1">
    <source>
        <dbReference type="PROSITE" id="PS51186"/>
    </source>
</evidence>
<name>A0A7X6LR49_9CORY</name>
<evidence type="ECO:0000313" key="2">
    <source>
        <dbReference type="EMBL" id="MET3944075.1"/>
    </source>
</evidence>
<dbReference type="EMBL" id="JAAXPF010000004">
    <property type="protein sequence ID" value="NKY68779.1"/>
    <property type="molecule type" value="Genomic_DNA"/>
</dbReference>
<feature type="domain" description="N-acetyltransferase" evidence="1">
    <location>
        <begin position="3"/>
        <end position="187"/>
    </location>
</feature>
<gene>
    <name evidence="3" type="ORF">HF989_05245</name>
    <name evidence="2" type="ORF">JOF50_000874</name>
</gene>
<dbReference type="EMBL" id="JBEPNZ010000001">
    <property type="protein sequence ID" value="MET3944075.1"/>
    <property type="molecule type" value="Genomic_DNA"/>
</dbReference>
<protein>
    <submittedName>
        <fullName evidence="3">GNAT family N-acetyltransferase</fullName>
    </submittedName>
    <submittedName>
        <fullName evidence="2">Ribosomal protein S18 acetylase RimI-like enzyme</fullName>
    </submittedName>
</protein>